<feature type="domain" description="Reverse transcriptase" evidence="1">
    <location>
        <begin position="1"/>
        <end position="76"/>
    </location>
</feature>
<dbReference type="EMBL" id="GECZ01031524">
    <property type="protein sequence ID" value="JAS38245.1"/>
    <property type="molecule type" value="Transcribed_RNA"/>
</dbReference>
<dbReference type="PANTHER" id="PTHR33332">
    <property type="entry name" value="REVERSE TRANSCRIPTASE DOMAIN-CONTAINING PROTEIN"/>
    <property type="match status" value="1"/>
</dbReference>
<proteinExistence type="predicted"/>
<gene>
    <name evidence="3" type="ORF">g.17220</name>
    <name evidence="2" type="ORF">g.17221</name>
</gene>
<dbReference type="EMBL" id="GECZ01002376">
    <property type="protein sequence ID" value="JAS67393.1"/>
    <property type="molecule type" value="Transcribed_RNA"/>
</dbReference>
<organism evidence="3">
    <name type="scientific">Cuerna arida</name>
    <dbReference type="NCBI Taxonomy" id="1464854"/>
    <lineage>
        <taxon>Eukaryota</taxon>
        <taxon>Metazoa</taxon>
        <taxon>Ecdysozoa</taxon>
        <taxon>Arthropoda</taxon>
        <taxon>Hexapoda</taxon>
        <taxon>Insecta</taxon>
        <taxon>Pterygota</taxon>
        <taxon>Neoptera</taxon>
        <taxon>Paraneoptera</taxon>
        <taxon>Hemiptera</taxon>
        <taxon>Auchenorrhyncha</taxon>
        <taxon>Membracoidea</taxon>
        <taxon>Cicadellidae</taxon>
        <taxon>Cicadellinae</taxon>
        <taxon>Proconiini</taxon>
        <taxon>Cuerna</taxon>
    </lineage>
</organism>
<dbReference type="PROSITE" id="PS50878">
    <property type="entry name" value="RT_POL"/>
    <property type="match status" value="1"/>
</dbReference>
<sequence length="272" mass="31545">MYADDTVLLLSNKHPEILEVSSYISMNMAVQYCHQNNLVINETKTNQLVFGRRKEDVRVLPSIETVREAKYLGVVIDEDLKWTPHVDNLCNKLSSGLYVIRRIRSICNVTVATTAYYALFETHLRYAIIVWGKSSVANLERPLILQKRCIRILAGLKPRETCRGAFVELSILTTVSLYILETIMYAHNSNLTRGIDVHTHNTRHGSDFTLPVHRSALFEEKPSYMGAKLFNALPADIKRQEHLKTSLKRWLLQHPFYSIDEFFNWRTWNINH</sequence>
<dbReference type="AlphaFoldDB" id="A0A1B6GY92"/>
<reference evidence="3" key="1">
    <citation type="submission" date="2015-11" db="EMBL/GenBank/DDBJ databases">
        <title>De novo transcriptome assembly of four potential Pierce s Disease insect vectors from Arizona vineyards.</title>
        <authorList>
            <person name="Tassone E.E."/>
        </authorList>
    </citation>
    <scope>NUCLEOTIDE SEQUENCE</scope>
</reference>
<evidence type="ECO:0000259" key="1">
    <source>
        <dbReference type="PROSITE" id="PS50878"/>
    </source>
</evidence>
<accession>A0A1B6GY92</accession>
<evidence type="ECO:0000313" key="2">
    <source>
        <dbReference type="EMBL" id="JAS38245.1"/>
    </source>
</evidence>
<protein>
    <recommendedName>
        <fullName evidence="1">Reverse transcriptase domain-containing protein</fullName>
    </recommendedName>
</protein>
<dbReference type="InterPro" id="IPR000477">
    <property type="entry name" value="RT_dom"/>
</dbReference>
<name>A0A1B6GY92_9HEMI</name>
<evidence type="ECO:0000313" key="3">
    <source>
        <dbReference type="EMBL" id="JAS67393.1"/>
    </source>
</evidence>